<dbReference type="Gene3D" id="3.20.20.70">
    <property type="entry name" value="Aldolase class I"/>
    <property type="match status" value="1"/>
</dbReference>
<dbReference type="GO" id="GO:0019752">
    <property type="term" value="P:carboxylic acid metabolic process"/>
    <property type="evidence" value="ECO:0007669"/>
    <property type="project" value="InterPro"/>
</dbReference>
<protein>
    <recommendedName>
        <fullName evidence="4">Pyruvate carboxyltransferase domain-containing protein</fullName>
    </recommendedName>
</protein>
<dbReference type="CDD" id="cd07939">
    <property type="entry name" value="DRE_TIM_NifV"/>
    <property type="match status" value="1"/>
</dbReference>
<dbReference type="Gene3D" id="1.10.238.260">
    <property type="match status" value="1"/>
</dbReference>
<dbReference type="Proteomes" id="UP001145087">
    <property type="component" value="Unassembled WGS sequence"/>
</dbReference>
<dbReference type="EMBL" id="JAPOHD010000069">
    <property type="protein sequence ID" value="MCY1723413.1"/>
    <property type="molecule type" value="Genomic_DNA"/>
</dbReference>
<dbReference type="InterPro" id="IPR013785">
    <property type="entry name" value="Aldolase_TIM"/>
</dbReference>
<keyword evidence="6" id="KW-1185">Reference proteome</keyword>
<evidence type="ECO:0000256" key="3">
    <source>
        <dbReference type="RuleBase" id="RU003523"/>
    </source>
</evidence>
<name>A0A9X3FIQ6_9BACT</name>
<dbReference type="AlphaFoldDB" id="A0A9X3FIQ6"/>
<dbReference type="PROSITE" id="PS50991">
    <property type="entry name" value="PYR_CT"/>
    <property type="match status" value="1"/>
</dbReference>
<dbReference type="SUPFAM" id="SSF51569">
    <property type="entry name" value="Aldolase"/>
    <property type="match status" value="1"/>
</dbReference>
<dbReference type="PANTHER" id="PTHR42880">
    <property type="entry name" value="HOMOCITRATE SYNTHASE"/>
    <property type="match status" value="1"/>
</dbReference>
<evidence type="ECO:0000259" key="4">
    <source>
        <dbReference type="PROSITE" id="PS50991"/>
    </source>
</evidence>
<dbReference type="RefSeq" id="WP_343335739.1">
    <property type="nucleotide sequence ID" value="NZ_JAPOHD010000069.1"/>
</dbReference>
<keyword evidence="2 3" id="KW-0808">Transferase</keyword>
<dbReference type="Pfam" id="PF00682">
    <property type="entry name" value="HMGL-like"/>
    <property type="match status" value="1"/>
</dbReference>
<feature type="domain" description="Pyruvate carboxyltransferase" evidence="4">
    <location>
        <begin position="8"/>
        <end position="259"/>
    </location>
</feature>
<comment type="caution">
    <text evidence="5">The sequence shown here is derived from an EMBL/GenBank/DDBJ whole genome shotgun (WGS) entry which is preliminary data.</text>
</comment>
<gene>
    <name evidence="5" type="ORF">OU798_23885</name>
</gene>
<dbReference type="InterPro" id="IPR002034">
    <property type="entry name" value="AIPM/Hcit_synth_CS"/>
</dbReference>
<dbReference type="PROSITE" id="PS00816">
    <property type="entry name" value="AIPM_HOMOCIT_SYNTH_2"/>
    <property type="match status" value="1"/>
</dbReference>
<dbReference type="GO" id="GO:0046912">
    <property type="term" value="F:acyltransferase activity, acyl groups converted into alkyl on transfer"/>
    <property type="evidence" value="ECO:0007669"/>
    <property type="project" value="InterPro"/>
</dbReference>
<sequence length="380" mass="41918">MKKGEKFPHLIDTTLRDGEQAPGVVFSLEEKMEIARHLDELGIPELEIGTPAMGENEQNDIRILTSQGFAFDSTCWCRATYNDLEAALKCGATRVNLSFPVSDIQLETLGKNRNWVRNYLPEIMRFATNNFDFVAVGAQDASRADFEFLNEYIYLSSLYGAKRVRIADTVGILNPLSVQSLFERLLAVSPDVDFEFHGHNDLGMATANHVVALQSGATSVSLTVNGLGERAGNACLEEVAFALKYSCAYDFNFDGALMVQLSKLVEKASARELALSKPVSGELVFSHESGIHCRSLKENPLSYQPINPKEIGRETELVIGKHSGIGAVSEILEKRNILLSKNELVALLSKIKSLSTQLKRDLKFSEVHSLIHNTPLNVTA</sequence>
<dbReference type="InterPro" id="IPR000891">
    <property type="entry name" value="PYR_CT"/>
</dbReference>
<dbReference type="PANTHER" id="PTHR42880:SF1">
    <property type="entry name" value="ISOPROPYLMALATE_HOMOCITRATE_CITRAMALATE SYNTHASE FAMILY PROTEIN"/>
    <property type="match status" value="1"/>
</dbReference>
<evidence type="ECO:0000313" key="6">
    <source>
        <dbReference type="Proteomes" id="UP001145087"/>
    </source>
</evidence>
<evidence type="ECO:0000256" key="2">
    <source>
        <dbReference type="ARBA" id="ARBA00022679"/>
    </source>
</evidence>
<dbReference type="InterPro" id="IPR054691">
    <property type="entry name" value="LeuA/HCS_post-cat"/>
</dbReference>
<reference evidence="5" key="1">
    <citation type="submission" date="2022-11" db="EMBL/GenBank/DDBJ databases">
        <title>Marilongibacter aestuarii gen. nov., sp. nov., isolated from tidal flat sediment.</title>
        <authorList>
            <person name="Jiayan W."/>
        </authorList>
    </citation>
    <scope>NUCLEOTIDE SEQUENCE</scope>
    <source>
        <strain evidence="5">Z1-6</strain>
    </source>
</reference>
<dbReference type="PROSITE" id="PS00815">
    <property type="entry name" value="AIPM_HOMOCIT_SYNTH_1"/>
    <property type="match status" value="1"/>
</dbReference>
<proteinExistence type="inferred from homology"/>
<organism evidence="5 6">
    <name type="scientific">Draconibacterium aestuarii</name>
    <dbReference type="NCBI Taxonomy" id="2998507"/>
    <lineage>
        <taxon>Bacteria</taxon>
        <taxon>Pseudomonadati</taxon>
        <taxon>Bacteroidota</taxon>
        <taxon>Bacteroidia</taxon>
        <taxon>Marinilabiliales</taxon>
        <taxon>Prolixibacteraceae</taxon>
        <taxon>Draconibacterium</taxon>
    </lineage>
</organism>
<evidence type="ECO:0000256" key="1">
    <source>
        <dbReference type="ARBA" id="ARBA00006154"/>
    </source>
</evidence>
<dbReference type="InterPro" id="IPR013477">
    <property type="entry name" value="NifV/FrbC"/>
</dbReference>
<dbReference type="Pfam" id="PF22617">
    <property type="entry name" value="HCS_D2"/>
    <property type="match status" value="1"/>
</dbReference>
<accession>A0A9X3FIQ6</accession>
<evidence type="ECO:0000313" key="5">
    <source>
        <dbReference type="EMBL" id="MCY1723413.1"/>
    </source>
</evidence>
<comment type="similarity">
    <text evidence="1 3">Belongs to the alpha-IPM synthase/homocitrate synthase family.</text>
</comment>